<dbReference type="Gene3D" id="3.40.50.1110">
    <property type="entry name" value="SGNH hydrolase"/>
    <property type="match status" value="1"/>
</dbReference>
<gene>
    <name evidence="2" type="primary">tesA_2</name>
    <name evidence="2" type="ORF">DSM104440_02688</name>
</gene>
<keyword evidence="2" id="KW-0378">Hydrolase</keyword>
<keyword evidence="2" id="KW-0645">Protease</keyword>
<dbReference type="InterPro" id="IPR013830">
    <property type="entry name" value="SGNH_hydro"/>
</dbReference>
<dbReference type="PROSITE" id="PS51257">
    <property type="entry name" value="PROKAR_LIPOPROTEIN"/>
    <property type="match status" value="1"/>
</dbReference>
<keyword evidence="3" id="KW-1185">Reference proteome</keyword>
<evidence type="ECO:0000313" key="3">
    <source>
        <dbReference type="Proteomes" id="UP000503096"/>
    </source>
</evidence>
<dbReference type="GO" id="GO:0004622">
    <property type="term" value="F:phosphatidylcholine lysophospholipase activity"/>
    <property type="evidence" value="ECO:0007669"/>
    <property type="project" value="TreeGrafter"/>
</dbReference>
<protein>
    <submittedName>
        <fullName evidence="2">Thioesterase 1/protease 1/lysophospholipase L1</fullName>
        <ecNumber evidence="2">3.1.2.2</ecNumber>
    </submittedName>
</protein>
<dbReference type="GO" id="GO:0006508">
    <property type="term" value="P:proteolysis"/>
    <property type="evidence" value="ECO:0007669"/>
    <property type="project" value="UniProtKB-KW"/>
</dbReference>
<dbReference type="AlphaFoldDB" id="A0A6M4H9C4"/>
<sequence length="213" mass="22443">MKIKGTVPISEKGTVPFIFAALLALAACGSPYPKLEKLDANAVVLAFGDSLTFGTGASPSESYPAALESLIERKVVRSGVPGETSEEGLARLPGVLDEVQPKLLLLCHGGNDFLRKLDDAKTAENVRAMVKLARERGIAVMILATPKPAGIGTTMLPFYADIGRENAIPVEGAVLNDVLTDRSLKADLVHPNGKGYRKIAEAIAKVLRKAGAV</sequence>
<proteinExistence type="predicted"/>
<dbReference type="KEGG" id="upl:DSM104440_02688"/>
<dbReference type="EC" id="3.1.2.2" evidence="2"/>
<dbReference type="SUPFAM" id="SSF52266">
    <property type="entry name" value="SGNH hydrolase"/>
    <property type="match status" value="1"/>
</dbReference>
<feature type="domain" description="SGNH hydrolase-type esterase" evidence="1">
    <location>
        <begin position="46"/>
        <end position="197"/>
    </location>
</feature>
<dbReference type="PANTHER" id="PTHR30383">
    <property type="entry name" value="THIOESTERASE 1/PROTEASE 1/LYSOPHOSPHOLIPASE L1"/>
    <property type="match status" value="1"/>
</dbReference>
<evidence type="ECO:0000259" key="1">
    <source>
        <dbReference type="Pfam" id="PF13472"/>
    </source>
</evidence>
<dbReference type="Pfam" id="PF13472">
    <property type="entry name" value="Lipase_GDSL_2"/>
    <property type="match status" value="1"/>
</dbReference>
<dbReference type="GO" id="GO:0008233">
    <property type="term" value="F:peptidase activity"/>
    <property type="evidence" value="ECO:0007669"/>
    <property type="project" value="UniProtKB-KW"/>
</dbReference>
<dbReference type="InterPro" id="IPR036514">
    <property type="entry name" value="SGNH_hydro_sf"/>
</dbReference>
<dbReference type="Proteomes" id="UP000503096">
    <property type="component" value="Chromosome"/>
</dbReference>
<dbReference type="InParanoid" id="A0A6M4H9C4"/>
<dbReference type="InterPro" id="IPR051532">
    <property type="entry name" value="Ester_Hydrolysis_Enzymes"/>
</dbReference>
<reference evidence="2 3" key="1">
    <citation type="submission" date="2020-04" db="EMBL/GenBank/DDBJ databases">
        <title>Usitatibacter rugosus gen. nov., sp. nov. and Usitatibacter palustris sp. nov., novel members of Usitatibacteraceae fam. nov. within the order Nitrosomonadales isolated from soil.</title>
        <authorList>
            <person name="Huber K.J."/>
            <person name="Neumann-Schaal M."/>
            <person name="Geppert A."/>
            <person name="Luckner M."/>
            <person name="Wanner G."/>
            <person name="Overmann J."/>
        </authorList>
    </citation>
    <scope>NUCLEOTIDE SEQUENCE [LARGE SCALE GENOMIC DNA]</scope>
    <source>
        <strain evidence="2 3">Swamp67</strain>
    </source>
</reference>
<dbReference type="EMBL" id="CP053073">
    <property type="protein sequence ID" value="QJR15862.1"/>
    <property type="molecule type" value="Genomic_DNA"/>
</dbReference>
<name>A0A6M4H9C4_9PROT</name>
<organism evidence="2 3">
    <name type="scientific">Usitatibacter palustris</name>
    <dbReference type="NCBI Taxonomy" id="2732487"/>
    <lineage>
        <taxon>Bacteria</taxon>
        <taxon>Pseudomonadati</taxon>
        <taxon>Pseudomonadota</taxon>
        <taxon>Betaproteobacteria</taxon>
        <taxon>Nitrosomonadales</taxon>
        <taxon>Usitatibacteraceae</taxon>
        <taxon>Usitatibacter</taxon>
    </lineage>
</organism>
<accession>A0A6M4H9C4</accession>
<dbReference type="RefSeq" id="WP_171163516.1">
    <property type="nucleotide sequence ID" value="NZ_CP053073.1"/>
</dbReference>
<dbReference type="PANTHER" id="PTHR30383:SF24">
    <property type="entry name" value="THIOESTERASE 1_PROTEASE 1_LYSOPHOSPHOLIPASE L1"/>
    <property type="match status" value="1"/>
</dbReference>
<evidence type="ECO:0000313" key="2">
    <source>
        <dbReference type="EMBL" id="QJR15862.1"/>
    </source>
</evidence>